<feature type="compositionally biased region" description="Low complexity" evidence="8">
    <location>
        <begin position="24"/>
        <end position="36"/>
    </location>
</feature>
<dbReference type="AlphaFoldDB" id="A0AAJ4XP29"/>
<feature type="compositionally biased region" description="Polar residues" evidence="8">
    <location>
        <begin position="548"/>
        <end position="563"/>
    </location>
</feature>
<feature type="compositionally biased region" description="Basic and acidic residues" evidence="8">
    <location>
        <begin position="321"/>
        <end position="357"/>
    </location>
</feature>
<feature type="compositionally biased region" description="Low complexity" evidence="8">
    <location>
        <begin position="423"/>
        <end position="436"/>
    </location>
</feature>
<feature type="region of interest" description="Disordered" evidence="8">
    <location>
        <begin position="1"/>
        <end position="168"/>
    </location>
</feature>
<organism evidence="10 11">
    <name type="scientific">Melanopsichium pennsylvanicum</name>
    <dbReference type="NCBI Taxonomy" id="63383"/>
    <lineage>
        <taxon>Eukaryota</taxon>
        <taxon>Fungi</taxon>
        <taxon>Dikarya</taxon>
        <taxon>Basidiomycota</taxon>
        <taxon>Ustilaginomycotina</taxon>
        <taxon>Ustilaginomycetes</taxon>
        <taxon>Ustilaginales</taxon>
        <taxon>Ustilaginaceae</taxon>
        <taxon>Melanopsichium</taxon>
    </lineage>
</organism>
<feature type="compositionally biased region" description="Low complexity" evidence="8">
    <location>
        <begin position="363"/>
        <end position="374"/>
    </location>
</feature>
<feature type="compositionally biased region" description="Low complexity" evidence="8">
    <location>
        <begin position="128"/>
        <end position="147"/>
    </location>
</feature>
<evidence type="ECO:0000256" key="3">
    <source>
        <dbReference type="ARBA" id="ARBA00007096"/>
    </source>
</evidence>
<keyword evidence="11" id="KW-1185">Reference proteome</keyword>
<comment type="subcellular location">
    <subcellularLocation>
        <location evidence="2">Cytoplasm</location>
    </subcellularLocation>
    <subcellularLocation>
        <location evidence="1">Nucleus</location>
    </subcellularLocation>
</comment>
<dbReference type="Proteomes" id="UP001294444">
    <property type="component" value="Unassembled WGS sequence"/>
</dbReference>
<evidence type="ECO:0000256" key="5">
    <source>
        <dbReference type="ARBA" id="ARBA00018400"/>
    </source>
</evidence>
<feature type="compositionally biased region" description="Basic and acidic residues" evidence="8">
    <location>
        <begin position="872"/>
        <end position="888"/>
    </location>
</feature>
<feature type="region of interest" description="Disordered" evidence="8">
    <location>
        <begin position="791"/>
        <end position="830"/>
    </location>
</feature>
<dbReference type="GO" id="GO:0005737">
    <property type="term" value="C:cytoplasm"/>
    <property type="evidence" value="ECO:0007669"/>
    <property type="project" value="UniProtKB-SubCell"/>
</dbReference>
<accession>A0AAJ4XP29</accession>
<keyword evidence="6" id="KW-0963">Cytoplasm</keyword>
<evidence type="ECO:0000256" key="7">
    <source>
        <dbReference type="ARBA" id="ARBA00023242"/>
    </source>
</evidence>
<dbReference type="PANTHER" id="PTHR18829:SF0">
    <property type="entry name" value="PROTEIN YAE1 HOMOLOG"/>
    <property type="match status" value="1"/>
</dbReference>
<dbReference type="GO" id="GO:0005634">
    <property type="term" value="C:nucleus"/>
    <property type="evidence" value="ECO:0007669"/>
    <property type="project" value="UniProtKB-SubCell"/>
</dbReference>
<feature type="compositionally biased region" description="Low complexity" evidence="8">
    <location>
        <begin position="794"/>
        <end position="812"/>
    </location>
</feature>
<evidence type="ECO:0000313" key="10">
    <source>
        <dbReference type="EMBL" id="SNX85331.1"/>
    </source>
</evidence>
<name>A0AAJ4XP29_9BASI</name>
<feature type="compositionally biased region" description="Polar residues" evidence="8">
    <location>
        <begin position="101"/>
        <end position="114"/>
    </location>
</feature>
<feature type="compositionally biased region" description="Polar residues" evidence="8">
    <location>
        <begin position="11"/>
        <end position="23"/>
    </location>
</feature>
<feature type="region of interest" description="Disordered" evidence="8">
    <location>
        <begin position="423"/>
        <end position="450"/>
    </location>
</feature>
<feature type="region of interest" description="Disordered" evidence="8">
    <location>
        <begin position="256"/>
        <end position="278"/>
    </location>
</feature>
<feature type="compositionally biased region" description="Polar residues" evidence="8">
    <location>
        <begin position="898"/>
        <end position="912"/>
    </location>
</feature>
<dbReference type="EMBL" id="OAPG01000009">
    <property type="protein sequence ID" value="SNX85331.1"/>
    <property type="molecule type" value="Genomic_DNA"/>
</dbReference>
<protein>
    <recommendedName>
        <fullName evidence="5">Protein YAE1</fullName>
    </recommendedName>
    <alternativeName>
        <fullName evidence="4">Protein yae1</fullName>
    </alternativeName>
</protein>
<feature type="region of interest" description="Disordered" evidence="8">
    <location>
        <begin position="321"/>
        <end position="379"/>
    </location>
</feature>
<evidence type="ECO:0000256" key="1">
    <source>
        <dbReference type="ARBA" id="ARBA00004123"/>
    </source>
</evidence>
<evidence type="ECO:0000313" key="11">
    <source>
        <dbReference type="Proteomes" id="UP001294444"/>
    </source>
</evidence>
<dbReference type="InterPro" id="IPR038881">
    <property type="entry name" value="Yae1-like"/>
</dbReference>
<evidence type="ECO:0000256" key="4">
    <source>
        <dbReference type="ARBA" id="ARBA00017286"/>
    </source>
</evidence>
<comment type="similarity">
    <text evidence="3">Belongs to the YAE1 family.</text>
</comment>
<feature type="region of interest" description="Disordered" evidence="8">
    <location>
        <begin position="844"/>
        <end position="921"/>
    </location>
</feature>
<evidence type="ECO:0000256" key="8">
    <source>
        <dbReference type="SAM" id="MobiDB-lite"/>
    </source>
</evidence>
<comment type="caution">
    <text evidence="10">The sequence shown here is derived from an EMBL/GenBank/DDBJ whole genome shotgun (WGS) entry which is preliminary data.</text>
</comment>
<dbReference type="Pfam" id="PF09811">
    <property type="entry name" value="Yae1_N"/>
    <property type="match status" value="1"/>
</dbReference>
<evidence type="ECO:0000256" key="6">
    <source>
        <dbReference type="ARBA" id="ARBA00022490"/>
    </source>
</evidence>
<gene>
    <name evidence="10" type="ORF">MEPE_04040</name>
</gene>
<reference evidence="10" key="1">
    <citation type="submission" date="2023-10" db="EMBL/GenBank/DDBJ databases">
        <authorList>
            <person name="Guldener U."/>
        </authorList>
    </citation>
    <scope>NUCLEOTIDE SEQUENCE</scope>
    <source>
        <strain evidence="10">Mp4</strain>
    </source>
</reference>
<feature type="region of interest" description="Disordered" evidence="8">
    <location>
        <begin position="600"/>
        <end position="623"/>
    </location>
</feature>
<evidence type="ECO:0000259" key="9">
    <source>
        <dbReference type="Pfam" id="PF09811"/>
    </source>
</evidence>
<keyword evidence="7" id="KW-0539">Nucleus</keyword>
<dbReference type="PANTHER" id="PTHR18829">
    <property type="entry name" value="PROTEIN YAE1 HOMOLOG"/>
    <property type="match status" value="1"/>
</dbReference>
<feature type="compositionally biased region" description="Acidic residues" evidence="8">
    <location>
        <begin position="861"/>
        <end position="871"/>
    </location>
</feature>
<evidence type="ECO:0000256" key="2">
    <source>
        <dbReference type="ARBA" id="ARBA00004496"/>
    </source>
</evidence>
<dbReference type="InterPro" id="IPR019191">
    <property type="entry name" value="Essential_protein_Yae1_N"/>
</dbReference>
<feature type="region of interest" description="Disordered" evidence="8">
    <location>
        <begin position="699"/>
        <end position="729"/>
    </location>
</feature>
<proteinExistence type="inferred from homology"/>
<sequence>MDGATHEAGPSSMTTPRTDQSEWASASTPIASSTPSRQTFPRRLSLLQNDISSPVRPDIDGRRTSFTGGPKPLSLGSQSIVTAQTPTSASSGTDTPRRGNRTSLSYIPSPSTSIKTDDNGVGLARNPSTSSASGRTRTGSISRATATTRRRPSQTSNYTSNNNDDDWLMSEEDVANSLTQRSMGERDTAKVENLFNDTGYREGITAGKLSTLQNGFDQGFNEVGALLGRQVGLLQGQIAALLLLTSPAIQSSSSASARKGAALSRNRPTVSSAAGAGSASSLALLQSPRLEEAKVELRELAEHLDTLTLAKLADPDYEAMEHELEHQDGADRSSVKRETEAEKSARQEIMKDLERRLQANGNSRRTLSQSSTLSEANSSNDLLHQIAEKERRCFELREELASEEVALKSLRTQWQRLATKTLAYSSSSSTDVTTTTSHRRDLSTTSSNSAGDAAAEAWNTLSSKLPGSLKTQLNNLLESIANVDQPPEPIEKQSPLLAKANLHAAPGGGEAGLRVTNTGLVGGLGVLEEEGSDVGSVALSPRSPRSPAVSTLQPTPHASSCRNNLHQAHPQLSSLAKSDSDALGFSVDSNGIATRSLIPIPVDDDLAPPPPPIPPKTESMRQPKANTWASRRTSMLGSFSSLSAKLDEGSKEGGGFASMLSKRFREAKDGASDLLREAERKLGSAMTIDDLLGVNPASSGNHASAGSARRRSPQITLDEPSLDSNYTHYNHHHLDHNAAAVGGAGAGAAEISPWYEAAGGRRSSESGIRKSGLVGAVTASSNLLPTAVSTEAESWTGRLSTSSSRSSCSNLSVPARAVSPHASPPVGGAPGSAGVFGMLMRRPSSENEKRLSGGSWGWGADDGDDDDDDDDGWKMEGGKRQTTNKDRTSMVSIGLNEPDTNTSTMTTESIGSTPKLHQDLI</sequence>
<feature type="domain" description="Essential protein Yae1 N-terminal" evidence="9">
    <location>
        <begin position="199"/>
        <end position="237"/>
    </location>
</feature>
<feature type="region of interest" description="Disordered" evidence="8">
    <location>
        <begin position="535"/>
        <end position="563"/>
    </location>
</feature>
<feature type="compositionally biased region" description="Polar residues" evidence="8">
    <location>
        <begin position="75"/>
        <end position="94"/>
    </location>
</feature>